<dbReference type="EMBL" id="JARBDR010000917">
    <property type="protein sequence ID" value="KAJ8303562.1"/>
    <property type="molecule type" value="Genomic_DNA"/>
</dbReference>
<dbReference type="InterPro" id="IPR002293">
    <property type="entry name" value="AA/rel_permease1"/>
</dbReference>
<feature type="transmembrane region" description="Helical" evidence="5">
    <location>
        <begin position="169"/>
        <end position="189"/>
    </location>
</feature>
<dbReference type="PANTHER" id="PTHR11785">
    <property type="entry name" value="AMINO ACID TRANSPORTER"/>
    <property type="match status" value="1"/>
</dbReference>
<sequence>MVNVSYLALMTKEEFLSSYAVAFTWGGKAIGSAAILIPIIVASSVYGSTHGSVYVSGRILFAAGREGHMPESFSYIHIRNQIPMFSLIINIGISCILLIPSNIGALLNFIGFLSWFFYGLGMINIIILRFKMKDAPRVFKVPLIIPVLVLLCCIYLVVSPFIQNPRVEFLYALGLILAGVIVWIPFVYFKLSIPGMDYLTYFVQCLFEIEPTTEEDNILERLRTEGNQAESKK</sequence>
<evidence type="ECO:0000256" key="1">
    <source>
        <dbReference type="ARBA" id="ARBA00004141"/>
    </source>
</evidence>
<keyword evidence="2 5" id="KW-0812">Transmembrane</keyword>
<gene>
    <name evidence="6" type="ORF">KUTeg_019958</name>
</gene>
<protein>
    <recommendedName>
        <fullName evidence="8">B(0,+)-type amino acid transporter 1</fullName>
    </recommendedName>
</protein>
<feature type="transmembrane region" description="Helical" evidence="5">
    <location>
        <begin position="139"/>
        <end position="157"/>
    </location>
</feature>
<keyword evidence="7" id="KW-1185">Reference proteome</keyword>
<dbReference type="PANTHER" id="PTHR11785:SF512">
    <property type="entry name" value="SOBREMESA, ISOFORM B"/>
    <property type="match status" value="1"/>
</dbReference>
<dbReference type="Gene3D" id="1.20.1740.10">
    <property type="entry name" value="Amino acid/polyamine transporter I"/>
    <property type="match status" value="1"/>
</dbReference>
<evidence type="ECO:0000256" key="2">
    <source>
        <dbReference type="ARBA" id="ARBA00022692"/>
    </source>
</evidence>
<feature type="transmembrane region" description="Helical" evidence="5">
    <location>
        <begin position="82"/>
        <end position="99"/>
    </location>
</feature>
<comment type="subcellular location">
    <subcellularLocation>
        <location evidence="1">Membrane</location>
        <topology evidence="1">Multi-pass membrane protein</topology>
    </subcellularLocation>
</comment>
<evidence type="ECO:0000256" key="3">
    <source>
        <dbReference type="ARBA" id="ARBA00022989"/>
    </source>
</evidence>
<evidence type="ECO:0000256" key="4">
    <source>
        <dbReference type="ARBA" id="ARBA00023136"/>
    </source>
</evidence>
<accession>A0ABQ9EE21</accession>
<keyword evidence="3 5" id="KW-1133">Transmembrane helix</keyword>
<evidence type="ECO:0000313" key="7">
    <source>
        <dbReference type="Proteomes" id="UP001217089"/>
    </source>
</evidence>
<reference evidence="6 7" key="1">
    <citation type="submission" date="2022-12" db="EMBL/GenBank/DDBJ databases">
        <title>Chromosome-level genome of Tegillarca granosa.</title>
        <authorList>
            <person name="Kim J."/>
        </authorList>
    </citation>
    <scope>NUCLEOTIDE SEQUENCE [LARGE SCALE GENOMIC DNA]</scope>
    <source>
        <strain evidence="6">Teg-2019</strain>
        <tissue evidence="6">Adductor muscle</tissue>
    </source>
</reference>
<proteinExistence type="predicted"/>
<organism evidence="6 7">
    <name type="scientific">Tegillarca granosa</name>
    <name type="common">Malaysian cockle</name>
    <name type="synonym">Anadara granosa</name>
    <dbReference type="NCBI Taxonomy" id="220873"/>
    <lineage>
        <taxon>Eukaryota</taxon>
        <taxon>Metazoa</taxon>
        <taxon>Spiralia</taxon>
        <taxon>Lophotrochozoa</taxon>
        <taxon>Mollusca</taxon>
        <taxon>Bivalvia</taxon>
        <taxon>Autobranchia</taxon>
        <taxon>Pteriomorphia</taxon>
        <taxon>Arcoida</taxon>
        <taxon>Arcoidea</taxon>
        <taxon>Arcidae</taxon>
        <taxon>Tegillarca</taxon>
    </lineage>
</organism>
<feature type="transmembrane region" description="Helical" evidence="5">
    <location>
        <begin position="20"/>
        <end position="42"/>
    </location>
</feature>
<comment type="caution">
    <text evidence="6">The sequence shown here is derived from an EMBL/GenBank/DDBJ whole genome shotgun (WGS) entry which is preliminary data.</text>
</comment>
<dbReference type="InterPro" id="IPR050598">
    <property type="entry name" value="AminoAcid_Transporter"/>
</dbReference>
<evidence type="ECO:0008006" key="8">
    <source>
        <dbReference type="Google" id="ProtNLM"/>
    </source>
</evidence>
<dbReference type="Pfam" id="PF13520">
    <property type="entry name" value="AA_permease_2"/>
    <property type="match status" value="1"/>
</dbReference>
<dbReference type="Proteomes" id="UP001217089">
    <property type="component" value="Unassembled WGS sequence"/>
</dbReference>
<feature type="transmembrane region" description="Helical" evidence="5">
    <location>
        <begin position="105"/>
        <end position="127"/>
    </location>
</feature>
<name>A0ABQ9EE21_TEGGR</name>
<keyword evidence="4 5" id="KW-0472">Membrane</keyword>
<evidence type="ECO:0000256" key="5">
    <source>
        <dbReference type="SAM" id="Phobius"/>
    </source>
</evidence>
<evidence type="ECO:0000313" key="6">
    <source>
        <dbReference type="EMBL" id="KAJ8303562.1"/>
    </source>
</evidence>